<comment type="caution">
    <text evidence="1">The sequence shown here is derived from an EMBL/GenBank/DDBJ whole genome shotgun (WGS) entry which is preliminary data.</text>
</comment>
<name>A0ABP9SBN3_9ACTN</name>
<organism evidence="1 2">
    <name type="scientific">Rugosimonospora acidiphila</name>
    <dbReference type="NCBI Taxonomy" id="556531"/>
    <lineage>
        <taxon>Bacteria</taxon>
        <taxon>Bacillati</taxon>
        <taxon>Actinomycetota</taxon>
        <taxon>Actinomycetes</taxon>
        <taxon>Micromonosporales</taxon>
        <taxon>Micromonosporaceae</taxon>
        <taxon>Rugosimonospora</taxon>
    </lineage>
</organism>
<sequence>MVIWQYGTHLRAKATVTREAEYRALADRAVRAQELAEHRMSTVGDQFSELNRRLSVIEGVLKDAE</sequence>
<gene>
    <name evidence="1" type="ORF">GCM10023322_53200</name>
</gene>
<protein>
    <submittedName>
        <fullName evidence="1">Uncharacterized protein</fullName>
    </submittedName>
</protein>
<proteinExistence type="predicted"/>
<dbReference type="RefSeq" id="WP_345634066.1">
    <property type="nucleotide sequence ID" value="NZ_BAABJQ010000018.1"/>
</dbReference>
<keyword evidence="2" id="KW-1185">Reference proteome</keyword>
<accession>A0ABP9SBN3</accession>
<reference evidence="2" key="1">
    <citation type="journal article" date="2019" name="Int. J. Syst. Evol. Microbiol.">
        <title>The Global Catalogue of Microorganisms (GCM) 10K type strain sequencing project: providing services to taxonomists for standard genome sequencing and annotation.</title>
        <authorList>
            <consortium name="The Broad Institute Genomics Platform"/>
            <consortium name="The Broad Institute Genome Sequencing Center for Infectious Disease"/>
            <person name="Wu L."/>
            <person name="Ma J."/>
        </authorList>
    </citation>
    <scope>NUCLEOTIDE SEQUENCE [LARGE SCALE GENOMIC DNA]</scope>
    <source>
        <strain evidence="2">JCM 18304</strain>
    </source>
</reference>
<evidence type="ECO:0000313" key="2">
    <source>
        <dbReference type="Proteomes" id="UP001501570"/>
    </source>
</evidence>
<dbReference type="EMBL" id="BAABJQ010000018">
    <property type="protein sequence ID" value="GAA5192812.1"/>
    <property type="molecule type" value="Genomic_DNA"/>
</dbReference>
<evidence type="ECO:0000313" key="1">
    <source>
        <dbReference type="EMBL" id="GAA5192812.1"/>
    </source>
</evidence>
<dbReference type="Proteomes" id="UP001501570">
    <property type="component" value="Unassembled WGS sequence"/>
</dbReference>